<gene>
    <name evidence="1" type="ORF">nbrc107696_05880</name>
</gene>
<dbReference type="Proteomes" id="UP000444960">
    <property type="component" value="Unassembled WGS sequence"/>
</dbReference>
<dbReference type="Gene3D" id="3.40.47.10">
    <property type="match status" value="1"/>
</dbReference>
<dbReference type="GO" id="GO:0016746">
    <property type="term" value="F:acyltransferase activity"/>
    <property type="evidence" value="ECO:0007669"/>
    <property type="project" value="InterPro"/>
</dbReference>
<dbReference type="InterPro" id="IPR016039">
    <property type="entry name" value="Thiolase-like"/>
</dbReference>
<accession>A0A7I9V4N4</accession>
<sequence>MTSGRPGLNVAGMAVTSGDWPGPLLPVRAAYAALDDAGLRPSDIGAVIHVGGDESAAVAAAVRDGLGASTCRLTYDVGGGPAGFVSALAVGASLLAEGRGVLITETDDDGAASLVLTGAASSAEYSAEPFVVRASSPVRALLSSRDGGHADVLLVAPGSDGASVRCLM</sequence>
<proteinExistence type="predicted"/>
<evidence type="ECO:0000313" key="2">
    <source>
        <dbReference type="Proteomes" id="UP000444960"/>
    </source>
</evidence>
<dbReference type="OrthoDB" id="9963368at2"/>
<reference evidence="2" key="1">
    <citation type="submission" date="2019-06" db="EMBL/GenBank/DDBJ databases">
        <title>Gordonia isolated from sludge of a wastewater treatment plant.</title>
        <authorList>
            <person name="Tamura T."/>
            <person name="Aoyama K."/>
            <person name="Kang Y."/>
            <person name="Saito S."/>
            <person name="Akiyama N."/>
            <person name="Yazawa K."/>
            <person name="Gonoi T."/>
            <person name="Mikami Y."/>
        </authorList>
    </citation>
    <scope>NUCLEOTIDE SEQUENCE [LARGE SCALE GENOMIC DNA]</scope>
    <source>
        <strain evidence="2">NBRC 107696</strain>
    </source>
</reference>
<dbReference type="RefSeq" id="WP_161894079.1">
    <property type="nucleotide sequence ID" value="NZ_BJOV01000002.1"/>
</dbReference>
<protein>
    <submittedName>
        <fullName evidence="1">Uncharacterized protein</fullName>
    </submittedName>
</protein>
<dbReference type="AlphaFoldDB" id="A0A7I9V4N4"/>
<dbReference type="SUPFAM" id="SSF53901">
    <property type="entry name" value="Thiolase-like"/>
    <property type="match status" value="1"/>
</dbReference>
<organism evidence="1 2">
    <name type="scientific">Gordonia spumicola</name>
    <dbReference type="NCBI Taxonomy" id="589161"/>
    <lineage>
        <taxon>Bacteria</taxon>
        <taxon>Bacillati</taxon>
        <taxon>Actinomycetota</taxon>
        <taxon>Actinomycetes</taxon>
        <taxon>Mycobacteriales</taxon>
        <taxon>Gordoniaceae</taxon>
        <taxon>Gordonia</taxon>
    </lineage>
</organism>
<keyword evidence="2" id="KW-1185">Reference proteome</keyword>
<comment type="caution">
    <text evidence="1">The sequence shown here is derived from an EMBL/GenBank/DDBJ whole genome shotgun (WGS) entry which is preliminary data.</text>
</comment>
<dbReference type="EMBL" id="BJOV01000002">
    <property type="protein sequence ID" value="GEE00142.1"/>
    <property type="molecule type" value="Genomic_DNA"/>
</dbReference>
<evidence type="ECO:0000313" key="1">
    <source>
        <dbReference type="EMBL" id="GEE00142.1"/>
    </source>
</evidence>
<name>A0A7I9V4N4_9ACTN</name>